<keyword evidence="1" id="KW-0472">Membrane</keyword>
<gene>
    <name evidence="2" type="ORF">C1SCF055_LOCUS39576</name>
</gene>
<dbReference type="EMBL" id="CAMXCT030006495">
    <property type="protein sequence ID" value="CAL4802001.1"/>
    <property type="molecule type" value="Genomic_DNA"/>
</dbReference>
<feature type="transmembrane region" description="Helical" evidence="1">
    <location>
        <begin position="174"/>
        <end position="202"/>
    </location>
</feature>
<evidence type="ECO:0000313" key="3">
    <source>
        <dbReference type="EMBL" id="CAL4802001.1"/>
    </source>
</evidence>
<evidence type="ECO:0000313" key="4">
    <source>
        <dbReference type="Proteomes" id="UP001152797"/>
    </source>
</evidence>
<comment type="caution">
    <text evidence="2">The sequence shown here is derived from an EMBL/GenBank/DDBJ whole genome shotgun (WGS) entry which is preliminary data.</text>
</comment>
<accession>A0A9P1DSH8</accession>
<evidence type="ECO:0000313" key="2">
    <source>
        <dbReference type="EMBL" id="CAI4014689.1"/>
    </source>
</evidence>
<organism evidence="2">
    <name type="scientific">Cladocopium goreaui</name>
    <dbReference type="NCBI Taxonomy" id="2562237"/>
    <lineage>
        <taxon>Eukaryota</taxon>
        <taxon>Sar</taxon>
        <taxon>Alveolata</taxon>
        <taxon>Dinophyceae</taxon>
        <taxon>Suessiales</taxon>
        <taxon>Symbiodiniaceae</taxon>
        <taxon>Cladocopium</taxon>
    </lineage>
</organism>
<keyword evidence="4" id="KW-1185">Reference proteome</keyword>
<dbReference type="OrthoDB" id="483341at2759"/>
<reference evidence="3 4" key="2">
    <citation type="submission" date="2024-05" db="EMBL/GenBank/DDBJ databases">
        <authorList>
            <person name="Chen Y."/>
            <person name="Shah S."/>
            <person name="Dougan E. K."/>
            <person name="Thang M."/>
            <person name="Chan C."/>
        </authorList>
    </citation>
    <scope>NUCLEOTIDE SEQUENCE [LARGE SCALE GENOMIC DNA]</scope>
</reference>
<protein>
    <submittedName>
        <fullName evidence="2">Uncharacterized protein</fullName>
    </submittedName>
</protein>
<name>A0A9P1DSH8_9DINO</name>
<dbReference type="Proteomes" id="UP001152797">
    <property type="component" value="Unassembled WGS sequence"/>
</dbReference>
<dbReference type="AlphaFoldDB" id="A0A9P1DSH8"/>
<dbReference type="EMBL" id="CAMXCT020006495">
    <property type="protein sequence ID" value="CAL1168064.1"/>
    <property type="molecule type" value="Genomic_DNA"/>
</dbReference>
<dbReference type="EMBL" id="CAMXCT010006495">
    <property type="protein sequence ID" value="CAI4014689.1"/>
    <property type="molecule type" value="Genomic_DNA"/>
</dbReference>
<proteinExistence type="predicted"/>
<keyword evidence="1" id="KW-0812">Transmembrane</keyword>
<sequence length="204" mass="23219">MANPTLLHSFIVMRDELIRIKILDPHSRFRLEVNVMPRLEVATEQSRVQGLEAPETSFVEESAFKAAFGREPEAHEVVFEEWNGQRMRGVNVMTGREGWFKRINQDKSKVARRATLTDETSIDQTGQASDRIFQAAKREVIHKITPTVEAPMAMAVRGSSGSSGSKDQYQPTTIIIIIIIHYSYSYCYCLFAYPILVVLVLYSF</sequence>
<keyword evidence="1" id="KW-1133">Transmembrane helix</keyword>
<evidence type="ECO:0000256" key="1">
    <source>
        <dbReference type="SAM" id="Phobius"/>
    </source>
</evidence>
<reference evidence="2" key="1">
    <citation type="submission" date="2022-10" db="EMBL/GenBank/DDBJ databases">
        <authorList>
            <person name="Chen Y."/>
            <person name="Dougan E. K."/>
            <person name="Chan C."/>
            <person name="Rhodes N."/>
            <person name="Thang M."/>
        </authorList>
    </citation>
    <scope>NUCLEOTIDE SEQUENCE</scope>
</reference>